<dbReference type="Proteomes" id="UP000596742">
    <property type="component" value="Unassembled WGS sequence"/>
</dbReference>
<dbReference type="PANTHER" id="PTHR10704">
    <property type="entry name" value="CARBOHYDRATE SULFOTRANSFERASE"/>
    <property type="match status" value="1"/>
</dbReference>
<keyword evidence="1" id="KW-1133">Transmembrane helix</keyword>
<dbReference type="Pfam" id="PF00685">
    <property type="entry name" value="Sulfotransfer_1"/>
    <property type="match status" value="1"/>
</dbReference>
<dbReference type="GO" id="GO:0006044">
    <property type="term" value="P:N-acetylglucosamine metabolic process"/>
    <property type="evidence" value="ECO:0007669"/>
    <property type="project" value="TreeGrafter"/>
</dbReference>
<evidence type="ECO:0000256" key="1">
    <source>
        <dbReference type="SAM" id="Phobius"/>
    </source>
</evidence>
<dbReference type="GO" id="GO:0001517">
    <property type="term" value="F:N-acetylglucosamine 6-O-sulfotransferase activity"/>
    <property type="evidence" value="ECO:0007669"/>
    <property type="project" value="TreeGrafter"/>
</dbReference>
<keyword evidence="1" id="KW-0812">Transmembrane</keyword>
<evidence type="ECO:0000313" key="3">
    <source>
        <dbReference type="EMBL" id="VDI78228.1"/>
    </source>
</evidence>
<keyword evidence="1" id="KW-0472">Membrane</keyword>
<sequence length="404" mass="46814">MANIRGIYLFIKRRIRFMWICVAIVIIILVDVLVDRNKTYRQIQHNFPGKDTKEDSVKEQTRHDFSKKVQKRYLVKDIASHDNFVLIVGYFRGGSTMTLDVLTTAENNFHVFEPINFLSFDTYENTAITFLNGSSRLLDKTIELPAVQADMLANWFNCRLSDINLSDLRSSNLQYHSRTTREYYQCQRRSNISSCIGHLVEVCKQMKNKILKVVRLRMETTELLLNSLPNLKIIHLVRDPRGILNSLMRSKLIGVHDFKSKASEICNDILSDIKSTTKLKTLYPNTIFLLKYEALVKNPTAIFKRIFNFTKLNYSQKVKMFIQSHLLGHSSGGNNAFLTKSGNGNMIASNWRKTIQPDEVVEINKLCRTVFETLGYQEVSHKTLQDQNESLQRVPSVKHIFDEY</sequence>
<dbReference type="InterPro" id="IPR000863">
    <property type="entry name" value="Sulfotransferase_dom"/>
</dbReference>
<reference evidence="3" key="1">
    <citation type="submission" date="2018-11" db="EMBL/GenBank/DDBJ databases">
        <authorList>
            <person name="Alioto T."/>
            <person name="Alioto T."/>
        </authorList>
    </citation>
    <scope>NUCLEOTIDE SEQUENCE</scope>
</reference>
<accession>A0A8B6HEU9</accession>
<dbReference type="InterPro" id="IPR051135">
    <property type="entry name" value="Gal/GlcNAc/GalNAc_ST"/>
</dbReference>
<feature type="transmembrane region" description="Helical" evidence="1">
    <location>
        <begin position="15"/>
        <end position="34"/>
    </location>
</feature>
<protein>
    <submittedName>
        <fullName evidence="3">Keratan sulfate 6-sulfotransferase 1</fullName>
        <ecNumber evidence="3">2.8.2.21</ecNumber>
    </submittedName>
</protein>
<proteinExistence type="predicted"/>
<dbReference type="EMBL" id="UYJE01009948">
    <property type="protein sequence ID" value="VDI78228.1"/>
    <property type="molecule type" value="Genomic_DNA"/>
</dbReference>
<dbReference type="PANTHER" id="PTHR10704:SF44">
    <property type="entry name" value="LD35051P-RELATED"/>
    <property type="match status" value="1"/>
</dbReference>
<dbReference type="OrthoDB" id="5987729at2759"/>
<dbReference type="GO" id="GO:0006790">
    <property type="term" value="P:sulfur compound metabolic process"/>
    <property type="evidence" value="ECO:0007669"/>
    <property type="project" value="TreeGrafter"/>
</dbReference>
<keyword evidence="3" id="KW-0808">Transferase</keyword>
<evidence type="ECO:0000259" key="2">
    <source>
        <dbReference type="Pfam" id="PF00685"/>
    </source>
</evidence>
<gene>
    <name evidence="3" type="ORF">MGAL_10B007042</name>
</gene>
<comment type="caution">
    <text evidence="3">The sequence shown here is derived from an EMBL/GenBank/DDBJ whole genome shotgun (WGS) entry which is preliminary data.</text>
</comment>
<dbReference type="GO" id="GO:0045130">
    <property type="term" value="F:keratan sulfotransferase activity"/>
    <property type="evidence" value="ECO:0007669"/>
    <property type="project" value="UniProtKB-EC"/>
</dbReference>
<dbReference type="SUPFAM" id="SSF52540">
    <property type="entry name" value="P-loop containing nucleoside triphosphate hydrolases"/>
    <property type="match status" value="1"/>
</dbReference>
<dbReference type="InterPro" id="IPR027417">
    <property type="entry name" value="P-loop_NTPase"/>
</dbReference>
<feature type="domain" description="Sulfotransferase" evidence="2">
    <location>
        <begin position="85"/>
        <end position="371"/>
    </location>
</feature>
<name>A0A8B6HEU9_MYTGA</name>
<dbReference type="EC" id="2.8.2.21" evidence="3"/>
<dbReference type="Gene3D" id="3.40.50.300">
    <property type="entry name" value="P-loop containing nucleotide triphosphate hydrolases"/>
    <property type="match status" value="1"/>
</dbReference>
<dbReference type="AlphaFoldDB" id="A0A8B6HEU9"/>
<evidence type="ECO:0000313" key="4">
    <source>
        <dbReference type="Proteomes" id="UP000596742"/>
    </source>
</evidence>
<organism evidence="3 4">
    <name type="scientific">Mytilus galloprovincialis</name>
    <name type="common">Mediterranean mussel</name>
    <dbReference type="NCBI Taxonomy" id="29158"/>
    <lineage>
        <taxon>Eukaryota</taxon>
        <taxon>Metazoa</taxon>
        <taxon>Spiralia</taxon>
        <taxon>Lophotrochozoa</taxon>
        <taxon>Mollusca</taxon>
        <taxon>Bivalvia</taxon>
        <taxon>Autobranchia</taxon>
        <taxon>Pteriomorphia</taxon>
        <taxon>Mytilida</taxon>
        <taxon>Mytiloidea</taxon>
        <taxon>Mytilidae</taxon>
        <taxon>Mytilinae</taxon>
        <taxon>Mytilus</taxon>
    </lineage>
</organism>
<keyword evidence="4" id="KW-1185">Reference proteome</keyword>